<keyword evidence="4 5" id="KW-0472">Membrane</keyword>
<reference evidence="7" key="1">
    <citation type="submission" date="2020-07" db="EMBL/GenBank/DDBJ databases">
        <title>Genome sequences of bacteria associated with the marine, planktonic diatom Thalassiosira profunda strain ECT2AJA-044.</title>
        <authorList>
            <person name="Gargas C.B."/>
            <person name="Roberts W.R."/>
            <person name="Alverson A.J."/>
        </authorList>
    </citation>
    <scope>NUCLEOTIDE SEQUENCE</scope>
    <source>
        <strain evidence="7">ECT2AJA-044</strain>
    </source>
</reference>
<evidence type="ECO:0000256" key="4">
    <source>
        <dbReference type="ARBA" id="ARBA00023136"/>
    </source>
</evidence>
<evidence type="ECO:0000256" key="1">
    <source>
        <dbReference type="ARBA" id="ARBA00004141"/>
    </source>
</evidence>
<evidence type="ECO:0000313" key="7">
    <source>
        <dbReference type="EMBL" id="QTN36629.1"/>
    </source>
</evidence>
<evidence type="ECO:0000256" key="3">
    <source>
        <dbReference type="ARBA" id="ARBA00022989"/>
    </source>
</evidence>
<accession>A0A975ER16</accession>
<dbReference type="RefSeq" id="WP_209357328.1">
    <property type="nucleotide sequence ID" value="NZ_CP060010.1"/>
</dbReference>
<proteinExistence type="predicted"/>
<dbReference type="InterPro" id="IPR009915">
    <property type="entry name" value="NnrU_dom"/>
</dbReference>
<feature type="transmembrane region" description="Helical" evidence="5">
    <location>
        <begin position="94"/>
        <end position="112"/>
    </location>
</feature>
<feature type="transmembrane region" description="Helical" evidence="5">
    <location>
        <begin position="32"/>
        <end position="51"/>
    </location>
</feature>
<gene>
    <name evidence="7" type="ORF">HZ995_03655</name>
</gene>
<evidence type="ECO:0000313" key="8">
    <source>
        <dbReference type="Proteomes" id="UP000665026"/>
    </source>
</evidence>
<evidence type="ECO:0000259" key="6">
    <source>
        <dbReference type="Pfam" id="PF07298"/>
    </source>
</evidence>
<comment type="subcellular location">
    <subcellularLocation>
        <location evidence="1">Membrane</location>
        <topology evidence="1">Multi-pass membrane protein</topology>
    </subcellularLocation>
</comment>
<feature type="domain" description="NnrU" evidence="6">
    <location>
        <begin position="3"/>
        <end position="177"/>
    </location>
</feature>
<keyword evidence="3 5" id="KW-1133">Transmembrane helix</keyword>
<dbReference type="Pfam" id="PF07298">
    <property type="entry name" value="NnrU"/>
    <property type="match status" value="1"/>
</dbReference>
<evidence type="ECO:0000256" key="5">
    <source>
        <dbReference type="SAM" id="Phobius"/>
    </source>
</evidence>
<dbReference type="Proteomes" id="UP000665026">
    <property type="component" value="Chromosome"/>
</dbReference>
<feature type="transmembrane region" description="Helical" evidence="5">
    <location>
        <begin position="156"/>
        <end position="177"/>
    </location>
</feature>
<keyword evidence="2 5" id="KW-0812">Transmembrane</keyword>
<sequence>MTLLILGVLLWSFAHFFKRIAPDARASMGNRGAGLVALTLLLSIVLMVVGYRGADTTFLWDRPSWGGPVNNLLMVIAIYFVTPGPKRGALFYRMRHPMLTGFLIWTVAHLLVNGDSASLILFGGLGLWALATMRIINRSEPDWTPNEKGALSKDVMFFAIAIVLTGAIGAVHSLFGLTPFGA</sequence>
<dbReference type="GO" id="GO:0016020">
    <property type="term" value="C:membrane"/>
    <property type="evidence" value="ECO:0007669"/>
    <property type="project" value="UniProtKB-SubCell"/>
</dbReference>
<dbReference type="KEGG" id="cact:HZ995_03655"/>
<name>A0A975ER16_9RHOB</name>
<protein>
    <submittedName>
        <fullName evidence="7">NnrU family protein</fullName>
    </submittedName>
</protein>
<feature type="transmembrane region" description="Helical" evidence="5">
    <location>
        <begin position="63"/>
        <end position="82"/>
    </location>
</feature>
<evidence type="ECO:0000256" key="2">
    <source>
        <dbReference type="ARBA" id="ARBA00022692"/>
    </source>
</evidence>
<dbReference type="EMBL" id="CP060010">
    <property type="protein sequence ID" value="QTN36629.1"/>
    <property type="molecule type" value="Genomic_DNA"/>
</dbReference>
<organism evidence="7 8">
    <name type="scientific">Cognatishimia activa</name>
    <dbReference type="NCBI Taxonomy" id="1715691"/>
    <lineage>
        <taxon>Bacteria</taxon>
        <taxon>Pseudomonadati</taxon>
        <taxon>Pseudomonadota</taxon>
        <taxon>Alphaproteobacteria</taxon>
        <taxon>Rhodobacterales</taxon>
        <taxon>Paracoccaceae</taxon>
        <taxon>Cognatishimia</taxon>
    </lineage>
</organism>
<dbReference type="AlphaFoldDB" id="A0A975ER16"/>